<sequence length="441" mass="48417">MASSSFMNKQTVISGVTFATNNFVVVLSHQDLPSEFHIIQDFLASSPLKFSLTEPASVSFKSVMQVWNSAVFGKGLPGTLLMNFEFNGVTYNVTPDVIEEALHLPILGDSVPDVITDSTLFDRCFLNKTSNFDALPSRSLKIGYSRIHSTVFDYGSFILKALSDRKSDKLGYVCFLRFFQLIFNHLCPGAIFDDDVILPICRITENNLKSLVNSDKANGFTSTAYIPDEVGLFLKEKMPTQYGSVSDAMGQGQTHLVPDTSIPPKHSKHSSTTSNVSQKTLVLKTKKSARTDVSGRQSGSKDFSSTPLTQKKLQGGVQGVLVKKDAKVVPDKVVEGVTVKIKLVLRDESDSENDMPISSKFKIFKEVVDTAIEVVAPSSKPQKKRKLSKSRYHIPFKTQVTDGQDTSNPDEQSNPDVGTPDDTQRKVVSISDSPAKDSPTK</sequence>
<feature type="compositionally biased region" description="Polar residues" evidence="1">
    <location>
        <begin position="294"/>
        <end position="309"/>
    </location>
</feature>
<keyword evidence="3" id="KW-1185">Reference proteome</keyword>
<evidence type="ECO:0000256" key="1">
    <source>
        <dbReference type="SAM" id="MobiDB-lite"/>
    </source>
</evidence>
<dbReference type="Proteomes" id="UP001237642">
    <property type="component" value="Unassembled WGS sequence"/>
</dbReference>
<feature type="compositionally biased region" description="Basic residues" evidence="1">
    <location>
        <begin position="381"/>
        <end position="394"/>
    </location>
</feature>
<proteinExistence type="predicted"/>
<organism evidence="2 3">
    <name type="scientific">Heracleum sosnowskyi</name>
    <dbReference type="NCBI Taxonomy" id="360622"/>
    <lineage>
        <taxon>Eukaryota</taxon>
        <taxon>Viridiplantae</taxon>
        <taxon>Streptophyta</taxon>
        <taxon>Embryophyta</taxon>
        <taxon>Tracheophyta</taxon>
        <taxon>Spermatophyta</taxon>
        <taxon>Magnoliopsida</taxon>
        <taxon>eudicotyledons</taxon>
        <taxon>Gunneridae</taxon>
        <taxon>Pentapetalae</taxon>
        <taxon>asterids</taxon>
        <taxon>campanulids</taxon>
        <taxon>Apiales</taxon>
        <taxon>Apiaceae</taxon>
        <taxon>Apioideae</taxon>
        <taxon>apioid superclade</taxon>
        <taxon>Tordylieae</taxon>
        <taxon>Tordyliinae</taxon>
        <taxon>Heracleum</taxon>
    </lineage>
</organism>
<protein>
    <submittedName>
        <fullName evidence="2">Uncharacterized protein</fullName>
    </submittedName>
</protein>
<feature type="compositionally biased region" description="Polar residues" evidence="1">
    <location>
        <begin position="398"/>
        <end position="416"/>
    </location>
</feature>
<feature type="region of interest" description="Disordered" evidence="1">
    <location>
        <begin position="244"/>
        <end position="309"/>
    </location>
</feature>
<feature type="compositionally biased region" description="Polar residues" evidence="1">
    <location>
        <begin position="270"/>
        <end position="280"/>
    </location>
</feature>
<comment type="caution">
    <text evidence="2">The sequence shown here is derived from an EMBL/GenBank/DDBJ whole genome shotgun (WGS) entry which is preliminary data.</text>
</comment>
<evidence type="ECO:0000313" key="3">
    <source>
        <dbReference type="Proteomes" id="UP001237642"/>
    </source>
</evidence>
<evidence type="ECO:0000313" key="2">
    <source>
        <dbReference type="EMBL" id="KAK1364806.1"/>
    </source>
</evidence>
<reference evidence="2" key="1">
    <citation type="submission" date="2023-02" db="EMBL/GenBank/DDBJ databases">
        <title>Genome of toxic invasive species Heracleum sosnowskyi carries increased number of genes despite the absence of recent whole-genome duplications.</title>
        <authorList>
            <person name="Schelkunov M."/>
            <person name="Shtratnikova V."/>
            <person name="Makarenko M."/>
            <person name="Klepikova A."/>
            <person name="Omelchenko D."/>
            <person name="Novikova G."/>
            <person name="Obukhova E."/>
            <person name="Bogdanov V."/>
            <person name="Penin A."/>
            <person name="Logacheva M."/>
        </authorList>
    </citation>
    <scope>NUCLEOTIDE SEQUENCE</scope>
    <source>
        <strain evidence="2">Hsosn_3</strain>
        <tissue evidence="2">Leaf</tissue>
    </source>
</reference>
<dbReference type="AlphaFoldDB" id="A0AAD8HD50"/>
<name>A0AAD8HD50_9APIA</name>
<gene>
    <name evidence="2" type="ORF">POM88_040367</name>
</gene>
<accession>A0AAD8HD50</accession>
<reference evidence="2" key="2">
    <citation type="submission" date="2023-05" db="EMBL/GenBank/DDBJ databases">
        <authorList>
            <person name="Schelkunov M.I."/>
        </authorList>
    </citation>
    <scope>NUCLEOTIDE SEQUENCE</scope>
    <source>
        <strain evidence="2">Hsosn_3</strain>
        <tissue evidence="2">Leaf</tissue>
    </source>
</reference>
<feature type="region of interest" description="Disordered" evidence="1">
    <location>
        <begin position="378"/>
        <end position="441"/>
    </location>
</feature>
<dbReference type="EMBL" id="JAUIZM010000009">
    <property type="protein sequence ID" value="KAK1364806.1"/>
    <property type="molecule type" value="Genomic_DNA"/>
</dbReference>